<evidence type="ECO:0008006" key="2">
    <source>
        <dbReference type="Google" id="ProtNLM"/>
    </source>
</evidence>
<proteinExistence type="predicted"/>
<sequence length="126" mass="14655">MRLIDADKLIKTIEEHDYSLADECGSIDRGMFTIGIMQAIDEQPSVQQWHKLIFRPLTDEEKEFHPYWTKIVENLPNLNEEVLVTDGTNIWVDGFDMDDFLCLSVSGYEVDGVIAWMEIPPYKEEQ</sequence>
<protein>
    <recommendedName>
        <fullName evidence="2">DUF551 domain-containing protein</fullName>
    </recommendedName>
</protein>
<evidence type="ECO:0000313" key="1">
    <source>
        <dbReference type="EMBL" id="DAF57908.1"/>
    </source>
</evidence>
<dbReference type="EMBL" id="BK032743">
    <property type="protein sequence ID" value="DAF57908.1"/>
    <property type="molecule type" value="Genomic_DNA"/>
</dbReference>
<organism evidence="1">
    <name type="scientific">Siphoviridae sp. ctXYk3</name>
    <dbReference type="NCBI Taxonomy" id="2827886"/>
    <lineage>
        <taxon>Viruses</taxon>
        <taxon>Duplodnaviria</taxon>
        <taxon>Heunggongvirae</taxon>
        <taxon>Uroviricota</taxon>
        <taxon>Caudoviricetes</taxon>
    </lineage>
</organism>
<reference evidence="1" key="1">
    <citation type="journal article" date="2021" name="Proc. Natl. Acad. Sci. U.S.A.">
        <title>A Catalog of Tens of Thousands of Viruses from Human Metagenomes Reveals Hidden Associations with Chronic Diseases.</title>
        <authorList>
            <person name="Tisza M.J."/>
            <person name="Buck C.B."/>
        </authorList>
    </citation>
    <scope>NUCLEOTIDE SEQUENCE</scope>
    <source>
        <strain evidence="1">CtXYk3</strain>
    </source>
</reference>
<name>A0A8S5T3H7_9CAUD</name>
<accession>A0A8S5T3H7</accession>